<protein>
    <submittedName>
        <fullName evidence="2">Uncharacterized protein</fullName>
    </submittedName>
</protein>
<sequence>MANTGMSNGKMKSACMHYNGAAGAKARAPQRDFNHPRTAAA</sequence>
<proteinExistence type="predicted"/>
<evidence type="ECO:0000313" key="3">
    <source>
        <dbReference type="Proteomes" id="UP000500895"/>
    </source>
</evidence>
<dbReference type="Proteomes" id="UP000500895">
    <property type="component" value="Chromosome"/>
</dbReference>
<gene>
    <name evidence="2" type="ORF">HAV00_32930</name>
</gene>
<dbReference type="EMBL" id="CP050066">
    <property type="protein sequence ID" value="WWE91990.1"/>
    <property type="molecule type" value="Genomic_DNA"/>
</dbReference>
<dbReference type="AlphaFoldDB" id="A0AAJ6ML97"/>
<dbReference type="RefSeq" id="WP_283810768.1">
    <property type="nucleotide sequence ID" value="NZ_CP050065.2"/>
</dbReference>
<evidence type="ECO:0000256" key="1">
    <source>
        <dbReference type="SAM" id="MobiDB-lite"/>
    </source>
</evidence>
<name>A0AAJ6ML97_9BRAD</name>
<reference evidence="2 3" key="1">
    <citation type="journal article" date="2020" name="Int. J. Syst. Evol. Microbiol.">
        <title>Description and complete genome sequences of Bradyrhizobium symbiodeficiens sp. nov., a non-symbiotic bacterium associated with legumes native to Canada.</title>
        <authorList>
            <person name="Bromfield E.S.P."/>
            <person name="Cloutier S."/>
            <person name="Nguyen H.D.T."/>
        </authorList>
    </citation>
    <scope>NUCLEOTIDE SEQUENCE [LARGE SCALE GENOMIC DNA]</scope>
    <source>
        <strain evidence="2 3">101S1MB</strain>
    </source>
</reference>
<evidence type="ECO:0000313" key="2">
    <source>
        <dbReference type="EMBL" id="WWE91990.1"/>
    </source>
</evidence>
<feature type="region of interest" description="Disordered" evidence="1">
    <location>
        <begin position="22"/>
        <end position="41"/>
    </location>
</feature>
<accession>A0AAJ6ML97</accession>
<organism evidence="2 3">
    <name type="scientific">Bradyrhizobium symbiodeficiens</name>
    <dbReference type="NCBI Taxonomy" id="1404367"/>
    <lineage>
        <taxon>Bacteria</taxon>
        <taxon>Pseudomonadati</taxon>
        <taxon>Pseudomonadota</taxon>
        <taxon>Alphaproteobacteria</taxon>
        <taxon>Hyphomicrobiales</taxon>
        <taxon>Nitrobacteraceae</taxon>
        <taxon>Bradyrhizobium</taxon>
    </lineage>
</organism>